<proteinExistence type="predicted"/>
<sequence>MKAPHLLPQFAFVLGDEDVNLDELEWRHPLLATDYDLAYEQALDQCEAIGLDPTATTIRIYFRLQAVGYTPWAPVDDQTDYRALIARIDPIIEL</sequence>
<dbReference type="RefSeq" id="WP_184453824.1">
    <property type="nucleotide sequence ID" value="NZ_JACHMK010000001.1"/>
</dbReference>
<protein>
    <submittedName>
        <fullName evidence="1">Uncharacterized protein</fullName>
    </submittedName>
</protein>
<dbReference type="EMBL" id="JACHMK010000001">
    <property type="protein sequence ID" value="MBB6335454.1"/>
    <property type="molecule type" value="Genomic_DNA"/>
</dbReference>
<gene>
    <name evidence="1" type="ORF">HD592_002019</name>
</gene>
<evidence type="ECO:0000313" key="2">
    <source>
        <dbReference type="Proteomes" id="UP000617426"/>
    </source>
</evidence>
<keyword evidence="2" id="KW-1185">Reference proteome</keyword>
<reference evidence="1" key="1">
    <citation type="submission" date="2020-08" db="EMBL/GenBank/DDBJ databases">
        <title>Sequencing the genomes of 1000 actinobacteria strains.</title>
        <authorList>
            <person name="Klenk H.-P."/>
        </authorList>
    </citation>
    <scope>NUCLEOTIDE SEQUENCE</scope>
    <source>
        <strain evidence="1">DSM 10695</strain>
    </source>
</reference>
<dbReference type="AlphaFoldDB" id="A0A923E3W0"/>
<evidence type="ECO:0000313" key="1">
    <source>
        <dbReference type="EMBL" id="MBB6335454.1"/>
    </source>
</evidence>
<organism evidence="1 2">
    <name type="scientific">Schaalia hyovaginalis</name>
    <dbReference type="NCBI Taxonomy" id="29316"/>
    <lineage>
        <taxon>Bacteria</taxon>
        <taxon>Bacillati</taxon>
        <taxon>Actinomycetota</taxon>
        <taxon>Actinomycetes</taxon>
        <taxon>Actinomycetales</taxon>
        <taxon>Actinomycetaceae</taxon>
        <taxon>Schaalia</taxon>
    </lineage>
</organism>
<comment type="caution">
    <text evidence="1">The sequence shown here is derived from an EMBL/GenBank/DDBJ whole genome shotgun (WGS) entry which is preliminary data.</text>
</comment>
<dbReference type="Proteomes" id="UP000617426">
    <property type="component" value="Unassembled WGS sequence"/>
</dbReference>
<name>A0A923E3W0_9ACTO</name>
<accession>A0A923E3W0</accession>